<protein>
    <recommendedName>
        <fullName evidence="3">F5/8 type C domain-containing protein</fullName>
    </recommendedName>
</protein>
<dbReference type="EMBL" id="JAPFFF010000004">
    <property type="protein sequence ID" value="KAK8891019.1"/>
    <property type="molecule type" value="Genomic_DNA"/>
</dbReference>
<dbReference type="InterPro" id="IPR008979">
    <property type="entry name" value="Galactose-bd-like_sf"/>
</dbReference>
<dbReference type="SUPFAM" id="SSF49785">
    <property type="entry name" value="Galactose-binding domain-like"/>
    <property type="match status" value="1"/>
</dbReference>
<keyword evidence="2" id="KW-1185">Reference proteome</keyword>
<dbReference type="Proteomes" id="UP001470230">
    <property type="component" value="Unassembled WGS sequence"/>
</dbReference>
<evidence type="ECO:0000313" key="1">
    <source>
        <dbReference type="EMBL" id="KAK8891019.1"/>
    </source>
</evidence>
<name>A0ABR2KIW9_9EUKA</name>
<dbReference type="Gene3D" id="2.60.120.260">
    <property type="entry name" value="Galactose-binding domain-like"/>
    <property type="match status" value="1"/>
</dbReference>
<comment type="caution">
    <text evidence="1">The sequence shown here is derived from an EMBL/GenBank/DDBJ whole genome shotgun (WGS) entry which is preliminary data.</text>
</comment>
<evidence type="ECO:0008006" key="3">
    <source>
        <dbReference type="Google" id="ProtNLM"/>
    </source>
</evidence>
<evidence type="ECO:0000313" key="2">
    <source>
        <dbReference type="Proteomes" id="UP001470230"/>
    </source>
</evidence>
<gene>
    <name evidence="1" type="ORF">M9Y10_028222</name>
</gene>
<organism evidence="1 2">
    <name type="scientific">Tritrichomonas musculus</name>
    <dbReference type="NCBI Taxonomy" id="1915356"/>
    <lineage>
        <taxon>Eukaryota</taxon>
        <taxon>Metamonada</taxon>
        <taxon>Parabasalia</taxon>
        <taxon>Tritrichomonadida</taxon>
        <taxon>Tritrichomonadidae</taxon>
        <taxon>Tritrichomonas</taxon>
    </lineage>
</organism>
<sequence>MLISSSGLKNVIINSGKENDFTFIYGDHEIRMNKFFAEFISPNVSRLRHSDPTANSIRIDNIIKDLSYFNFQSYDDLFTTDSISLLHQISSGHSIELNEDQSIKLRLISILLGNDELFAKINELFPLKINDSNIDQYLVNLPNLEYLSQISTEFSYSDLIDFISSHFFSIDQSKLIKMPKSILFSIISNKKLRITSEDSLLDFITEIFKNDENDEQFNINQFYEAIEINGLSENKLFQFLNEIELSEISRELWGKIIQCINRNESSSIEKLNKTRYSYESFIFDGNPENSFKGIIHYLTQEVGGNVSEKGTVDVTSSSSFGDGYSPKNSVDLEDKRHYFESQNKQNSWLKYDFKELKVHPTHYTIRTRHDNGKGGYHLKNWVIEGSNSDDDNDWKILDQRSQVTCLDAANLVHTFNIQNHLESHEWFRYLRIRQIGTNIAGNNFLTLSALEYFGLLN</sequence>
<accession>A0ABR2KIW9</accession>
<reference evidence="1 2" key="1">
    <citation type="submission" date="2024-04" db="EMBL/GenBank/DDBJ databases">
        <title>Tritrichomonas musculus Genome.</title>
        <authorList>
            <person name="Alves-Ferreira E."/>
            <person name="Grigg M."/>
            <person name="Lorenzi H."/>
            <person name="Galac M."/>
        </authorList>
    </citation>
    <scope>NUCLEOTIDE SEQUENCE [LARGE SCALE GENOMIC DNA]</scope>
    <source>
        <strain evidence="1 2">EAF2021</strain>
    </source>
</reference>
<proteinExistence type="predicted"/>